<keyword evidence="2" id="KW-1185">Reference proteome</keyword>
<accession>A0A2S6FN01</accession>
<dbReference type="EMBL" id="NIRS01000003">
    <property type="protein sequence ID" value="PPK38801.1"/>
    <property type="molecule type" value="Genomic_DNA"/>
</dbReference>
<protein>
    <submittedName>
        <fullName evidence="1">Uncharacterized protein</fullName>
    </submittedName>
</protein>
<evidence type="ECO:0000313" key="2">
    <source>
        <dbReference type="Proteomes" id="UP000238541"/>
    </source>
</evidence>
<dbReference type="AlphaFoldDB" id="A0A2S6FN01"/>
<organism evidence="1 2">
    <name type="scientific">Pseudomonas laurylsulfatiphila</name>
    <dbReference type="NCBI Taxonomy" id="2011015"/>
    <lineage>
        <taxon>Bacteria</taxon>
        <taxon>Pseudomonadati</taxon>
        <taxon>Pseudomonadota</taxon>
        <taxon>Gammaproteobacteria</taxon>
        <taxon>Pseudomonadales</taxon>
        <taxon>Pseudomonadaceae</taxon>
        <taxon>Pseudomonas</taxon>
    </lineage>
</organism>
<sequence>MLGANYLEFEQIILNFVWVAKVRRIAFHNVKVKGYIDLAICEQSCAPFKEYKFSIDALVTTSAQIYFFVIAIQLIQGECCAFLVDDF</sequence>
<evidence type="ECO:0000313" key="1">
    <source>
        <dbReference type="EMBL" id="PPK38801.1"/>
    </source>
</evidence>
<name>A0A2S6FN01_9PSED</name>
<reference evidence="2" key="1">
    <citation type="submission" date="2017-06" db="EMBL/GenBank/DDBJ databases">
        <authorList>
            <person name="Furmanczyk E.M."/>
        </authorList>
    </citation>
    <scope>NUCLEOTIDE SEQUENCE [LARGE SCALE GENOMIC DNA]</scope>
    <source>
        <strain evidence="2">AP3_16</strain>
    </source>
</reference>
<gene>
    <name evidence="1" type="ORF">CD175_13470</name>
</gene>
<proteinExistence type="predicted"/>
<comment type="caution">
    <text evidence="1">The sequence shown here is derived from an EMBL/GenBank/DDBJ whole genome shotgun (WGS) entry which is preliminary data.</text>
</comment>
<dbReference type="Proteomes" id="UP000238541">
    <property type="component" value="Unassembled WGS sequence"/>
</dbReference>